<accession>A0ABZ3EIS2</accession>
<dbReference type="RefSeq" id="WP_342639585.1">
    <property type="nucleotide sequence ID" value="NZ_CP095785.1"/>
</dbReference>
<protein>
    <submittedName>
        <fullName evidence="1">Uncharacterized protein</fullName>
    </submittedName>
</protein>
<evidence type="ECO:0000313" key="2">
    <source>
        <dbReference type="Proteomes" id="UP001438077"/>
    </source>
</evidence>
<reference evidence="1 2" key="1">
    <citation type="submission" date="2022-03" db="EMBL/GenBank/DDBJ databases">
        <title>Sea Food Isolates.</title>
        <authorList>
            <person name="Li C."/>
        </authorList>
    </citation>
    <scope>NUCLEOTIDE SEQUENCE [LARGE SCALE GENOMIC DNA]</scope>
    <source>
        <strain evidence="1 2">19MO01SH08</strain>
    </source>
</reference>
<organism evidence="1 2">
    <name type="scientific">Proteus faecis</name>
    <dbReference type="NCBI Taxonomy" id="2050967"/>
    <lineage>
        <taxon>Bacteria</taxon>
        <taxon>Pseudomonadati</taxon>
        <taxon>Pseudomonadota</taxon>
        <taxon>Gammaproteobacteria</taxon>
        <taxon>Enterobacterales</taxon>
        <taxon>Morganellaceae</taxon>
        <taxon>Proteus</taxon>
    </lineage>
</organism>
<dbReference type="EMBL" id="CP095785">
    <property type="protein sequence ID" value="XAG30724.1"/>
    <property type="molecule type" value="Genomic_DNA"/>
</dbReference>
<sequence length="51" mass="6030">MMIIIIIIDEVGVTAIYQANNQTKTYYYGSFLSKKMMLTISGLEYFYFHHQ</sequence>
<gene>
    <name evidence="1" type="ORF">MYW70_12265</name>
</gene>
<evidence type="ECO:0000313" key="1">
    <source>
        <dbReference type="EMBL" id="XAG30724.1"/>
    </source>
</evidence>
<keyword evidence="2" id="KW-1185">Reference proteome</keyword>
<dbReference type="Proteomes" id="UP001438077">
    <property type="component" value="Chromosome"/>
</dbReference>
<name>A0ABZ3EIS2_9GAMM</name>
<proteinExistence type="predicted"/>